<dbReference type="Proteomes" id="UP000887013">
    <property type="component" value="Unassembled WGS sequence"/>
</dbReference>
<dbReference type="AlphaFoldDB" id="A0A8X6NQ31"/>
<comment type="caution">
    <text evidence="1">The sequence shown here is derived from an EMBL/GenBank/DDBJ whole genome shotgun (WGS) entry which is preliminary data.</text>
</comment>
<gene>
    <name evidence="1" type="ORF">NPIL_601941</name>
</gene>
<dbReference type="EMBL" id="BMAW01011817">
    <property type="protein sequence ID" value="GFT25694.1"/>
    <property type="molecule type" value="Genomic_DNA"/>
</dbReference>
<keyword evidence="2" id="KW-1185">Reference proteome</keyword>
<reference evidence="1" key="1">
    <citation type="submission" date="2020-08" db="EMBL/GenBank/DDBJ databases">
        <title>Multicomponent nature underlies the extraordinary mechanical properties of spider dragline silk.</title>
        <authorList>
            <person name="Kono N."/>
            <person name="Nakamura H."/>
            <person name="Mori M."/>
            <person name="Yoshida Y."/>
            <person name="Ohtoshi R."/>
            <person name="Malay A.D."/>
            <person name="Moran D.A.P."/>
            <person name="Tomita M."/>
            <person name="Numata K."/>
            <person name="Arakawa K."/>
        </authorList>
    </citation>
    <scope>NUCLEOTIDE SEQUENCE</scope>
</reference>
<protein>
    <submittedName>
        <fullName evidence="1">Uncharacterized protein</fullName>
    </submittedName>
</protein>
<sequence length="92" mass="10697">MFYATKGTDCGFILHSFVLLCDRFLWRTESYQQFCQIIERVPIQDTTAKLSTRMTSDRTCGYIPSSTITLSFVPKRCLVNYTFLCYSPNLKD</sequence>
<name>A0A8X6NQ31_NEPPI</name>
<accession>A0A8X6NQ31</accession>
<evidence type="ECO:0000313" key="1">
    <source>
        <dbReference type="EMBL" id="GFT25694.1"/>
    </source>
</evidence>
<evidence type="ECO:0000313" key="2">
    <source>
        <dbReference type="Proteomes" id="UP000887013"/>
    </source>
</evidence>
<proteinExistence type="predicted"/>
<organism evidence="1 2">
    <name type="scientific">Nephila pilipes</name>
    <name type="common">Giant wood spider</name>
    <name type="synonym">Nephila maculata</name>
    <dbReference type="NCBI Taxonomy" id="299642"/>
    <lineage>
        <taxon>Eukaryota</taxon>
        <taxon>Metazoa</taxon>
        <taxon>Ecdysozoa</taxon>
        <taxon>Arthropoda</taxon>
        <taxon>Chelicerata</taxon>
        <taxon>Arachnida</taxon>
        <taxon>Araneae</taxon>
        <taxon>Araneomorphae</taxon>
        <taxon>Entelegynae</taxon>
        <taxon>Araneoidea</taxon>
        <taxon>Nephilidae</taxon>
        <taxon>Nephila</taxon>
    </lineage>
</organism>